<dbReference type="Proteomes" id="UP001500013">
    <property type="component" value="Unassembled WGS sequence"/>
</dbReference>
<sequence length="172" mass="18587">MPCAALPDSQAVPHRCCGTIDDAMTAASRTPVRLVVGAAIVDDLERPTRLLSARRTEPSALAGGWELPGGKVDEGESPLSALHREVLEELGVRIRLGVHVPGPLPGSTWPLGDRYEMLVWLAEVVEGDPQPIEDHDELRWLELDDLRAVGWLPADLPIVETLEAMLAGPGRT</sequence>
<evidence type="ECO:0000256" key="11">
    <source>
        <dbReference type="ARBA" id="ARBA00038905"/>
    </source>
</evidence>
<evidence type="ECO:0000256" key="4">
    <source>
        <dbReference type="ARBA" id="ARBA00022705"/>
    </source>
</evidence>
<comment type="similarity">
    <text evidence="2 12">Belongs to the Nudix hydrolase family.</text>
</comment>
<name>A0ABN2RBN8_9MICO</name>
<evidence type="ECO:0000256" key="9">
    <source>
        <dbReference type="ARBA" id="ARBA00023204"/>
    </source>
</evidence>
<dbReference type="PROSITE" id="PS51462">
    <property type="entry name" value="NUDIX"/>
    <property type="match status" value="1"/>
</dbReference>
<proteinExistence type="inferred from homology"/>
<reference evidence="14 15" key="1">
    <citation type="journal article" date="2019" name="Int. J. Syst. Evol. Microbiol.">
        <title>The Global Catalogue of Microorganisms (GCM) 10K type strain sequencing project: providing services to taxonomists for standard genome sequencing and annotation.</title>
        <authorList>
            <consortium name="The Broad Institute Genomics Platform"/>
            <consortium name="The Broad Institute Genome Sequencing Center for Infectious Disease"/>
            <person name="Wu L."/>
            <person name="Ma J."/>
        </authorList>
    </citation>
    <scope>NUCLEOTIDE SEQUENCE [LARGE SCALE GENOMIC DNA]</scope>
    <source>
        <strain evidence="14 15">JCM 15628</strain>
    </source>
</reference>
<feature type="domain" description="Nudix hydrolase" evidence="13">
    <location>
        <begin position="31"/>
        <end position="166"/>
    </location>
</feature>
<evidence type="ECO:0000256" key="8">
    <source>
        <dbReference type="ARBA" id="ARBA00022842"/>
    </source>
</evidence>
<evidence type="ECO:0000256" key="3">
    <source>
        <dbReference type="ARBA" id="ARBA00022457"/>
    </source>
</evidence>
<keyword evidence="8" id="KW-0460">Magnesium</keyword>
<evidence type="ECO:0000256" key="5">
    <source>
        <dbReference type="ARBA" id="ARBA00022723"/>
    </source>
</evidence>
<comment type="catalytic activity">
    <reaction evidence="10">
        <text>8-oxo-dGTP + H2O = 8-oxo-dGMP + diphosphate + H(+)</text>
        <dbReference type="Rhea" id="RHEA:31575"/>
        <dbReference type="ChEBI" id="CHEBI:15377"/>
        <dbReference type="ChEBI" id="CHEBI:15378"/>
        <dbReference type="ChEBI" id="CHEBI:33019"/>
        <dbReference type="ChEBI" id="CHEBI:63224"/>
        <dbReference type="ChEBI" id="CHEBI:77896"/>
        <dbReference type="EC" id="3.6.1.55"/>
    </reaction>
</comment>
<evidence type="ECO:0000256" key="10">
    <source>
        <dbReference type="ARBA" id="ARBA00035861"/>
    </source>
</evidence>
<keyword evidence="9" id="KW-0234">DNA repair</keyword>
<evidence type="ECO:0000313" key="15">
    <source>
        <dbReference type="Proteomes" id="UP001500013"/>
    </source>
</evidence>
<evidence type="ECO:0000256" key="7">
    <source>
        <dbReference type="ARBA" id="ARBA00022801"/>
    </source>
</evidence>
<dbReference type="EC" id="3.6.1.55" evidence="11"/>
<keyword evidence="4" id="KW-0235">DNA replication</keyword>
<gene>
    <name evidence="14" type="ORF">GCM10009817_02990</name>
</gene>
<dbReference type="PANTHER" id="PTHR47707:SF1">
    <property type="entry name" value="NUDIX HYDROLASE FAMILY PROTEIN"/>
    <property type="match status" value="1"/>
</dbReference>
<dbReference type="InterPro" id="IPR015797">
    <property type="entry name" value="NUDIX_hydrolase-like_dom_sf"/>
</dbReference>
<dbReference type="InterPro" id="IPR047127">
    <property type="entry name" value="MutT-like"/>
</dbReference>
<dbReference type="InterPro" id="IPR000086">
    <property type="entry name" value="NUDIX_hydrolase_dom"/>
</dbReference>
<keyword evidence="7 12" id="KW-0378">Hydrolase</keyword>
<dbReference type="Pfam" id="PF00293">
    <property type="entry name" value="NUDIX"/>
    <property type="match status" value="1"/>
</dbReference>
<dbReference type="InterPro" id="IPR020084">
    <property type="entry name" value="NUDIX_hydrolase_CS"/>
</dbReference>
<accession>A0ABN2RBN8</accession>
<dbReference type="PROSITE" id="PS00893">
    <property type="entry name" value="NUDIX_BOX"/>
    <property type="match status" value="1"/>
</dbReference>
<dbReference type="EMBL" id="BAAAPU010000003">
    <property type="protein sequence ID" value="GAA1966562.1"/>
    <property type="molecule type" value="Genomic_DNA"/>
</dbReference>
<protein>
    <recommendedName>
        <fullName evidence="11">8-oxo-dGTP diphosphatase</fullName>
        <ecNumber evidence="11">3.6.1.55</ecNumber>
    </recommendedName>
</protein>
<keyword evidence="3" id="KW-0515">Mutator protein</keyword>
<evidence type="ECO:0000256" key="1">
    <source>
        <dbReference type="ARBA" id="ARBA00001946"/>
    </source>
</evidence>
<organism evidence="14 15">
    <name type="scientific">Terrabacter lapilli</name>
    <dbReference type="NCBI Taxonomy" id="436231"/>
    <lineage>
        <taxon>Bacteria</taxon>
        <taxon>Bacillati</taxon>
        <taxon>Actinomycetota</taxon>
        <taxon>Actinomycetes</taxon>
        <taxon>Micrococcales</taxon>
        <taxon>Intrasporangiaceae</taxon>
        <taxon>Terrabacter</taxon>
    </lineage>
</organism>
<dbReference type="PRINTS" id="PR00502">
    <property type="entry name" value="NUDIXFAMILY"/>
</dbReference>
<dbReference type="CDD" id="cd03425">
    <property type="entry name" value="NUDIX_MutT_NudA_like"/>
    <property type="match status" value="1"/>
</dbReference>
<keyword evidence="15" id="KW-1185">Reference proteome</keyword>
<evidence type="ECO:0000313" key="14">
    <source>
        <dbReference type="EMBL" id="GAA1966562.1"/>
    </source>
</evidence>
<dbReference type="InterPro" id="IPR020476">
    <property type="entry name" value="Nudix_hydrolase"/>
</dbReference>
<evidence type="ECO:0000256" key="2">
    <source>
        <dbReference type="ARBA" id="ARBA00005582"/>
    </source>
</evidence>
<keyword evidence="6" id="KW-0227">DNA damage</keyword>
<keyword evidence="5" id="KW-0479">Metal-binding</keyword>
<evidence type="ECO:0000256" key="12">
    <source>
        <dbReference type="RuleBase" id="RU003476"/>
    </source>
</evidence>
<dbReference type="SUPFAM" id="SSF55811">
    <property type="entry name" value="Nudix"/>
    <property type="match status" value="1"/>
</dbReference>
<dbReference type="Gene3D" id="3.90.79.10">
    <property type="entry name" value="Nucleoside Triphosphate Pyrophosphohydrolase"/>
    <property type="match status" value="1"/>
</dbReference>
<comment type="cofactor">
    <cofactor evidence="1">
        <name>Mg(2+)</name>
        <dbReference type="ChEBI" id="CHEBI:18420"/>
    </cofactor>
</comment>
<comment type="caution">
    <text evidence="14">The sequence shown here is derived from an EMBL/GenBank/DDBJ whole genome shotgun (WGS) entry which is preliminary data.</text>
</comment>
<evidence type="ECO:0000259" key="13">
    <source>
        <dbReference type="PROSITE" id="PS51462"/>
    </source>
</evidence>
<evidence type="ECO:0000256" key="6">
    <source>
        <dbReference type="ARBA" id="ARBA00022763"/>
    </source>
</evidence>
<dbReference type="PANTHER" id="PTHR47707">
    <property type="entry name" value="8-OXO-DGTP DIPHOSPHATASE"/>
    <property type="match status" value="1"/>
</dbReference>